<evidence type="ECO:0000313" key="6">
    <source>
        <dbReference type="Proteomes" id="UP001276659"/>
    </source>
</evidence>
<feature type="domain" description="K Homology" evidence="4">
    <location>
        <begin position="932"/>
        <end position="1005"/>
    </location>
</feature>
<gene>
    <name evidence="5" type="ORF">OEA41_001927</name>
</gene>
<feature type="domain" description="K Homology" evidence="4">
    <location>
        <begin position="834"/>
        <end position="927"/>
    </location>
</feature>
<dbReference type="Proteomes" id="UP001276659">
    <property type="component" value="Unassembled WGS sequence"/>
</dbReference>
<feature type="region of interest" description="Disordered" evidence="3">
    <location>
        <begin position="1"/>
        <end position="178"/>
    </location>
</feature>
<proteinExistence type="predicted"/>
<feature type="domain" description="K Homology" evidence="4">
    <location>
        <begin position="348"/>
        <end position="437"/>
    </location>
</feature>
<feature type="region of interest" description="Disordered" evidence="3">
    <location>
        <begin position="878"/>
        <end position="913"/>
    </location>
</feature>
<dbReference type="SUPFAM" id="SSF54791">
    <property type="entry name" value="Eukaryotic type KH-domain (KH-domain type I)"/>
    <property type="match status" value="8"/>
</dbReference>
<dbReference type="PANTHER" id="PTHR10627">
    <property type="entry name" value="SCP160"/>
    <property type="match status" value="1"/>
</dbReference>
<dbReference type="PANTHER" id="PTHR10627:SF31">
    <property type="entry name" value="DODECA-SATELLITE-BINDING PROTEIN 1, ISOFORM A"/>
    <property type="match status" value="1"/>
</dbReference>
<feature type="domain" description="K Homology" evidence="4">
    <location>
        <begin position="442"/>
        <end position="510"/>
    </location>
</feature>
<feature type="domain" description="K Homology" evidence="4">
    <location>
        <begin position="1090"/>
        <end position="1161"/>
    </location>
</feature>
<dbReference type="EMBL" id="JASNWA010000006">
    <property type="protein sequence ID" value="KAK3174681.1"/>
    <property type="molecule type" value="Genomic_DNA"/>
</dbReference>
<dbReference type="PROSITE" id="PS50084">
    <property type="entry name" value="KH_TYPE_1"/>
    <property type="match status" value="8"/>
</dbReference>
<dbReference type="CDD" id="cd22450">
    <property type="entry name" value="KH-I_ScSCP160_rpt5"/>
    <property type="match status" value="1"/>
</dbReference>
<feature type="compositionally biased region" description="Low complexity" evidence="3">
    <location>
        <begin position="58"/>
        <end position="73"/>
    </location>
</feature>
<dbReference type="InterPro" id="IPR054548">
    <property type="entry name" value="SCP160-like_KH"/>
</dbReference>
<feature type="compositionally biased region" description="Polar residues" evidence="3">
    <location>
        <begin position="1"/>
        <end position="18"/>
    </location>
</feature>
<evidence type="ECO:0000256" key="2">
    <source>
        <dbReference type="PROSITE-ProRule" id="PRU00117"/>
    </source>
</evidence>
<accession>A0AAD9ZAK0</accession>
<dbReference type="InterPro" id="IPR004088">
    <property type="entry name" value="KH_dom_type_1"/>
</dbReference>
<evidence type="ECO:0000259" key="4">
    <source>
        <dbReference type="SMART" id="SM00322"/>
    </source>
</evidence>
<feature type="compositionally biased region" description="Polar residues" evidence="3">
    <location>
        <begin position="153"/>
        <end position="176"/>
    </location>
</feature>
<dbReference type="GO" id="GO:0005737">
    <property type="term" value="C:cytoplasm"/>
    <property type="evidence" value="ECO:0007669"/>
    <property type="project" value="TreeGrafter"/>
</dbReference>
<protein>
    <recommendedName>
        <fullName evidence="4">K Homology domain-containing protein</fullName>
    </recommendedName>
</protein>
<dbReference type="Gene3D" id="3.30.1370.10">
    <property type="entry name" value="K Homology domain, type 1"/>
    <property type="match status" value="9"/>
</dbReference>
<comment type="caution">
    <text evidence="5">The sequence shown here is derived from an EMBL/GenBank/DDBJ whole genome shotgun (WGS) entry which is preliminary data.</text>
</comment>
<keyword evidence="1" id="KW-0677">Repeat</keyword>
<feature type="domain" description="K Homology" evidence="4">
    <location>
        <begin position="1009"/>
        <end position="1086"/>
    </location>
</feature>
<dbReference type="CDD" id="cd02394">
    <property type="entry name" value="KH-I_Vigilin_rpt6"/>
    <property type="match status" value="2"/>
</dbReference>
<feature type="domain" description="K Homology" evidence="4">
    <location>
        <begin position="767"/>
        <end position="830"/>
    </location>
</feature>
<dbReference type="InterPro" id="IPR036612">
    <property type="entry name" value="KH_dom_type_1_sf"/>
</dbReference>
<dbReference type="SMART" id="SM00322">
    <property type="entry name" value="KH"/>
    <property type="match status" value="10"/>
</dbReference>
<sequence>MATDSAMNGASSATSHNLTAAERLREKHEADAAAHRPIVEDAVDEEDIAHPPPSMHLAPKSEPAPAAANADAPMSEKAAGKQRANDEPPQVPAVAKTNGFPSLDTQSEEAFPALGGGPKASAPAPTARAWGAKKPSAVHTGPNGTNGHAPLSSMASSRASTPTSGILTPASTNATIPHQPRGLSIPQHMPMPGRHSERISFAASQLLPRDQLKKPLQETLRAINKRSKANVEMKPGPNGAIIFEGTGPVDATRQALKDLAKEVGSQQQVKVPVPLSVRPHIIGRQGAVVQGISKRTGARVQIPKAEDSPFPGMDDDDSLTIDVTIEGDAVAAEMARREIEAIINERTSTVNLRLRDIPAEYFPFIAGPHNSRINALENGRQVRIQVPHYHTWSDQPPPQRPSSGMPQFVPSPSSHIRISGDRLAAQEARAEIERQVQELRLQITLSQIGIEPGRHQFILENNGATLHDILAETGCAVILPPASEDTDILTVTGPQDRLEVGKDKIIDLASSMQMSMVNIARQHANAPLGAQAHARALTRYLQRRQAIEQLERQFDARIVLPTSEAASTNWQVYHKDGRNGIRARQDITNLISAHPPERLRHVEVDPFFHQHIHRQGARRVRDDFGVHLLLPEEAEQDPHIVLVYEGLELQGAGEYQLPRQRPSDQEMAEFESNLRQAQEHILGLVQGQNDIGAANVEVPPKYRDKVLKFVRREQQHLPPTEIPVQVSFGSTTESSECSLRGPSAAVEGLAEKIVDFVETEKKDELERGHVTSFDFPQKYANYLIGKKGENINKYREEFDVDIQVKDGKVDITGPKAKADAAKSKILALGKKIEDEATHVLKIKPLYHRDMIGAKGSQVNQLQKKYNVRVQFPRTAAAVDDDRSVADDASEAGSVRNRRSNQDPDEVIIRGPRKGADGARDELLNLLQWTLDNSHISNLSVAQAQLPSLIGQGGHEMESVRLQTGAQIAVPGSRESADPNGRVQIQLKGTKKQVEEAKKLLEQKIKVFDDSVTRSIDIDKKYHKALIGSGGANIRNIVVSAGGSDDRRDLARTVRFPRQDSDENTIRVEGTKALVDKIVAAIEAFAGQRENQTTETIEVAPEKHRMLIGRGGDARRALESQFKVGLDVPKLSAQGAARSQVKISGQPADVEKAKSHILEMVKDQEGETFQVPRKYHQAISDNGQFFRRLRNDHKVTVDHAGQHPPQRPTAAARPQVNGGTSMPLITDDQDPKDNHHWEVVDGGENEEKGDIPWILRGSPDGVANARTILEQALEQAKKQQLQAVGYLVLPDPKTYRFIIGQGGSQINSIRRQTGCKITVPRDQSQGSAIEIMGSKEGVEHARDIILDVVQNGRRRD</sequence>
<organism evidence="5 6">
    <name type="scientific">Lepraria neglecta</name>
    <dbReference type="NCBI Taxonomy" id="209136"/>
    <lineage>
        <taxon>Eukaryota</taxon>
        <taxon>Fungi</taxon>
        <taxon>Dikarya</taxon>
        <taxon>Ascomycota</taxon>
        <taxon>Pezizomycotina</taxon>
        <taxon>Lecanoromycetes</taxon>
        <taxon>OSLEUM clade</taxon>
        <taxon>Lecanoromycetidae</taxon>
        <taxon>Lecanorales</taxon>
        <taxon>Lecanorineae</taxon>
        <taxon>Stereocaulaceae</taxon>
        <taxon>Lepraria</taxon>
    </lineage>
</organism>
<feature type="compositionally biased region" description="Basic and acidic residues" evidence="3">
    <location>
        <begin position="22"/>
        <end position="39"/>
    </location>
</feature>
<feature type="domain" description="K Homology" evidence="4">
    <location>
        <begin position="265"/>
        <end position="344"/>
    </location>
</feature>
<evidence type="ECO:0000313" key="5">
    <source>
        <dbReference type="EMBL" id="KAK3174681.1"/>
    </source>
</evidence>
<feature type="domain" description="K Homology" evidence="4">
    <location>
        <begin position="1162"/>
        <end position="1273"/>
    </location>
</feature>
<feature type="region of interest" description="Disordered" evidence="3">
    <location>
        <begin position="1197"/>
        <end position="1231"/>
    </location>
</feature>
<dbReference type="GO" id="GO:0003729">
    <property type="term" value="F:mRNA binding"/>
    <property type="evidence" value="ECO:0007669"/>
    <property type="project" value="TreeGrafter"/>
</dbReference>
<keyword evidence="2" id="KW-0694">RNA-binding</keyword>
<dbReference type="Pfam" id="PF00013">
    <property type="entry name" value="KH_1"/>
    <property type="match status" value="8"/>
</dbReference>
<reference evidence="5" key="1">
    <citation type="submission" date="2022-11" db="EMBL/GenBank/DDBJ databases">
        <title>Chromosomal genome sequence assembly and mating type (MAT) locus characterization of the leprose asexual lichenized fungus Lepraria neglecta (Nyl.) Erichsen.</title>
        <authorList>
            <person name="Allen J.L."/>
            <person name="Pfeffer B."/>
        </authorList>
    </citation>
    <scope>NUCLEOTIDE SEQUENCE</scope>
    <source>
        <strain evidence="5">Allen 5258</strain>
    </source>
</reference>
<dbReference type="CDD" id="cd22408">
    <property type="entry name" value="KH-I_Vigilin_rpt4"/>
    <property type="match status" value="1"/>
</dbReference>
<keyword evidence="6" id="KW-1185">Reference proteome</keyword>
<dbReference type="Pfam" id="PF22952">
    <property type="entry name" value="KH_11"/>
    <property type="match status" value="1"/>
</dbReference>
<dbReference type="InterPro" id="IPR004087">
    <property type="entry name" value="KH_dom"/>
</dbReference>
<evidence type="ECO:0000256" key="3">
    <source>
        <dbReference type="SAM" id="MobiDB-lite"/>
    </source>
</evidence>
<evidence type="ECO:0000256" key="1">
    <source>
        <dbReference type="ARBA" id="ARBA00022737"/>
    </source>
</evidence>
<name>A0AAD9ZAK0_9LECA</name>
<feature type="domain" description="K Homology" evidence="4">
    <location>
        <begin position="1280"/>
        <end position="1349"/>
    </location>
</feature>